<proteinExistence type="predicted"/>
<evidence type="ECO:0000313" key="2">
    <source>
        <dbReference type="Proteomes" id="UP000800082"/>
    </source>
</evidence>
<dbReference type="RefSeq" id="XP_033451175.1">
    <property type="nucleotide sequence ID" value="XM_033591775.1"/>
</dbReference>
<sequence length="75" mass="7692">MLTPLSSAASLVTAQRMLLAITAQSQANETELVVLSVVRSDGSSHHLQTAASTWRGAAALGTAKGNANVRLKCTG</sequence>
<dbReference type="Proteomes" id="UP000800082">
    <property type="component" value="Unassembled WGS sequence"/>
</dbReference>
<dbReference type="AlphaFoldDB" id="A0A6A5S089"/>
<protein>
    <submittedName>
        <fullName evidence="1">Uncharacterized protein</fullName>
    </submittedName>
</protein>
<name>A0A6A5S089_9PLEO</name>
<gene>
    <name evidence="1" type="ORF">M421DRAFT_418410</name>
</gene>
<keyword evidence="2" id="KW-1185">Reference proteome</keyword>
<dbReference type="EMBL" id="ML978962">
    <property type="protein sequence ID" value="KAF1930927.1"/>
    <property type="molecule type" value="Genomic_DNA"/>
</dbReference>
<evidence type="ECO:0000313" key="1">
    <source>
        <dbReference type="EMBL" id="KAF1930927.1"/>
    </source>
</evidence>
<dbReference type="GeneID" id="54349443"/>
<organism evidence="1 2">
    <name type="scientific">Didymella exigua CBS 183.55</name>
    <dbReference type="NCBI Taxonomy" id="1150837"/>
    <lineage>
        <taxon>Eukaryota</taxon>
        <taxon>Fungi</taxon>
        <taxon>Dikarya</taxon>
        <taxon>Ascomycota</taxon>
        <taxon>Pezizomycotina</taxon>
        <taxon>Dothideomycetes</taxon>
        <taxon>Pleosporomycetidae</taxon>
        <taxon>Pleosporales</taxon>
        <taxon>Pleosporineae</taxon>
        <taxon>Didymellaceae</taxon>
        <taxon>Didymella</taxon>
    </lineage>
</organism>
<accession>A0A6A5S089</accession>
<reference evidence="1" key="1">
    <citation type="journal article" date="2020" name="Stud. Mycol.">
        <title>101 Dothideomycetes genomes: a test case for predicting lifestyles and emergence of pathogens.</title>
        <authorList>
            <person name="Haridas S."/>
            <person name="Albert R."/>
            <person name="Binder M."/>
            <person name="Bloem J."/>
            <person name="Labutti K."/>
            <person name="Salamov A."/>
            <person name="Andreopoulos B."/>
            <person name="Baker S."/>
            <person name="Barry K."/>
            <person name="Bills G."/>
            <person name="Bluhm B."/>
            <person name="Cannon C."/>
            <person name="Castanera R."/>
            <person name="Culley D."/>
            <person name="Daum C."/>
            <person name="Ezra D."/>
            <person name="Gonzalez J."/>
            <person name="Henrissat B."/>
            <person name="Kuo A."/>
            <person name="Liang C."/>
            <person name="Lipzen A."/>
            <person name="Lutzoni F."/>
            <person name="Magnuson J."/>
            <person name="Mondo S."/>
            <person name="Nolan M."/>
            <person name="Ohm R."/>
            <person name="Pangilinan J."/>
            <person name="Park H.-J."/>
            <person name="Ramirez L."/>
            <person name="Alfaro M."/>
            <person name="Sun H."/>
            <person name="Tritt A."/>
            <person name="Yoshinaga Y."/>
            <person name="Zwiers L.-H."/>
            <person name="Turgeon B."/>
            <person name="Goodwin S."/>
            <person name="Spatafora J."/>
            <person name="Crous P."/>
            <person name="Grigoriev I."/>
        </authorList>
    </citation>
    <scope>NUCLEOTIDE SEQUENCE</scope>
    <source>
        <strain evidence="1">CBS 183.55</strain>
    </source>
</reference>